<comment type="caution">
    <text evidence="1">The sequence shown here is derived from an EMBL/GenBank/DDBJ whole genome shotgun (WGS) entry which is preliminary data.</text>
</comment>
<accession>A0ABQ7E1S8</accession>
<sequence length="138" mass="15552">MSSWFCHIKLEPNRFAHRFDSVFGSSSRILKVIQVLEIVSIVPVTYLENLELEPSLLLYKLHPALIVVPPHPDPGLLLYKIYLHKGKQTQYAFPVISDKKLKKLESKEILALQAAKTEPLKDDHDAFTVVMGSKASGS</sequence>
<organism evidence="1 2">
    <name type="scientific">Brassica cretica</name>
    <name type="common">Mustard</name>
    <dbReference type="NCBI Taxonomy" id="69181"/>
    <lineage>
        <taxon>Eukaryota</taxon>
        <taxon>Viridiplantae</taxon>
        <taxon>Streptophyta</taxon>
        <taxon>Embryophyta</taxon>
        <taxon>Tracheophyta</taxon>
        <taxon>Spermatophyta</taxon>
        <taxon>Magnoliopsida</taxon>
        <taxon>eudicotyledons</taxon>
        <taxon>Gunneridae</taxon>
        <taxon>Pentapetalae</taxon>
        <taxon>rosids</taxon>
        <taxon>malvids</taxon>
        <taxon>Brassicales</taxon>
        <taxon>Brassicaceae</taxon>
        <taxon>Brassiceae</taxon>
        <taxon>Brassica</taxon>
    </lineage>
</organism>
<evidence type="ECO:0000313" key="2">
    <source>
        <dbReference type="Proteomes" id="UP000266723"/>
    </source>
</evidence>
<proteinExistence type="predicted"/>
<reference evidence="1 2" key="1">
    <citation type="journal article" date="2020" name="BMC Genomics">
        <title>Intraspecific diversification of the crop wild relative Brassica cretica Lam. using demographic model selection.</title>
        <authorList>
            <person name="Kioukis A."/>
            <person name="Michalopoulou V.A."/>
            <person name="Briers L."/>
            <person name="Pirintsos S."/>
            <person name="Studholme D.J."/>
            <person name="Pavlidis P."/>
            <person name="Sarris P.F."/>
        </authorList>
    </citation>
    <scope>NUCLEOTIDE SEQUENCE [LARGE SCALE GENOMIC DNA]</scope>
    <source>
        <strain evidence="2">cv. PFS-1207/04</strain>
    </source>
</reference>
<protein>
    <submittedName>
        <fullName evidence="1">Uncharacterized protein</fullName>
    </submittedName>
</protein>
<dbReference type="Proteomes" id="UP000266723">
    <property type="component" value="Unassembled WGS sequence"/>
</dbReference>
<name>A0ABQ7E1S8_BRACR</name>
<evidence type="ECO:0000313" key="1">
    <source>
        <dbReference type="EMBL" id="KAF3591198.1"/>
    </source>
</evidence>
<dbReference type="EMBL" id="QGKV02000299">
    <property type="protein sequence ID" value="KAF3591198.1"/>
    <property type="molecule type" value="Genomic_DNA"/>
</dbReference>
<gene>
    <name evidence="1" type="ORF">DY000_02027045</name>
</gene>
<keyword evidence="2" id="KW-1185">Reference proteome</keyword>